<keyword evidence="2" id="KW-1185">Reference proteome</keyword>
<keyword evidence="1" id="KW-0808">Transferase</keyword>
<name>A0A3D9SXD4_9ACTN</name>
<evidence type="ECO:0000313" key="2">
    <source>
        <dbReference type="Proteomes" id="UP000256661"/>
    </source>
</evidence>
<evidence type="ECO:0000313" key="1">
    <source>
        <dbReference type="EMBL" id="REF00617.1"/>
    </source>
</evidence>
<protein>
    <submittedName>
        <fullName evidence="1">S-adenosyl methyltransferase</fullName>
    </submittedName>
</protein>
<keyword evidence="1" id="KW-0489">Methyltransferase</keyword>
<dbReference type="AlphaFoldDB" id="A0A3D9SXD4"/>
<dbReference type="GO" id="GO:0032259">
    <property type="term" value="P:methylation"/>
    <property type="evidence" value="ECO:0007669"/>
    <property type="project" value="UniProtKB-KW"/>
</dbReference>
<dbReference type="Pfam" id="PF04672">
    <property type="entry name" value="Methyltransf_19"/>
    <property type="match status" value="1"/>
</dbReference>
<reference evidence="1 2" key="1">
    <citation type="submission" date="2018-08" db="EMBL/GenBank/DDBJ databases">
        <title>Sequencing the genomes of 1000 actinobacteria strains.</title>
        <authorList>
            <person name="Klenk H.-P."/>
        </authorList>
    </citation>
    <scope>NUCLEOTIDE SEQUENCE [LARGE SCALE GENOMIC DNA]</scope>
    <source>
        <strain evidence="1 2">DSM 43927</strain>
    </source>
</reference>
<dbReference type="InterPro" id="IPR029063">
    <property type="entry name" value="SAM-dependent_MTases_sf"/>
</dbReference>
<gene>
    <name evidence="1" type="ORF">DFJ69_6173</name>
</gene>
<dbReference type="PIRSF" id="PIRSF017393">
    <property type="entry name" value="MTase_SAV2177"/>
    <property type="match status" value="1"/>
</dbReference>
<dbReference type="Proteomes" id="UP000256661">
    <property type="component" value="Unassembled WGS sequence"/>
</dbReference>
<accession>A0A3D9SXD4</accession>
<dbReference type="SUPFAM" id="SSF53335">
    <property type="entry name" value="S-adenosyl-L-methionine-dependent methyltransferases"/>
    <property type="match status" value="1"/>
</dbReference>
<dbReference type="EMBL" id="QTTT01000001">
    <property type="protein sequence ID" value="REF00617.1"/>
    <property type="molecule type" value="Genomic_DNA"/>
</dbReference>
<comment type="caution">
    <text evidence="1">The sequence shown here is derived from an EMBL/GenBank/DDBJ whole genome shotgun (WGS) entry which is preliminary data.</text>
</comment>
<dbReference type="GO" id="GO:0008168">
    <property type="term" value="F:methyltransferase activity"/>
    <property type="evidence" value="ECO:0007669"/>
    <property type="project" value="UniProtKB-KW"/>
</dbReference>
<dbReference type="Gene3D" id="3.40.50.150">
    <property type="entry name" value="Vaccinia Virus protein VP39"/>
    <property type="match status" value="1"/>
</dbReference>
<proteinExistence type="predicted"/>
<dbReference type="InterPro" id="IPR006764">
    <property type="entry name" value="SAM_dep_MeTrfase_SAV2177_type"/>
</dbReference>
<sequence length="274" mass="29762">MLTWQPPPPVAADARVLASGGDPTVPAHSGMMDYLLGGDFNTAADRAAVEKIRAVAPDIGEVVAENLAFYSRALRTVFKAGIEQVVELGIGMPCGDAAHHLARRVSPGTKVLYVSGDKPVATHAKSHLTGEATGIFYNDIREPHRIPEHPEARRLIDWDRPVAIVVRDVLNYLQCEDNPQYLLARLMKSASSGSYLIASNTTSESISDLLYEQLAHSFSNAGQKLVFRSQAEMESLFAGLTLLDPGVVGVHEWRPEKPTKPLPMQFLGGMAIKP</sequence>
<organism evidence="1 2">
    <name type="scientific">Thermomonospora umbrina</name>
    <dbReference type="NCBI Taxonomy" id="111806"/>
    <lineage>
        <taxon>Bacteria</taxon>
        <taxon>Bacillati</taxon>
        <taxon>Actinomycetota</taxon>
        <taxon>Actinomycetes</taxon>
        <taxon>Streptosporangiales</taxon>
        <taxon>Thermomonosporaceae</taxon>
        <taxon>Thermomonospora</taxon>
    </lineage>
</organism>